<keyword evidence="10" id="KW-0943">RNA-mediated gene silencing</keyword>
<dbReference type="InterPro" id="IPR014001">
    <property type="entry name" value="Helicase_ATP-bd"/>
</dbReference>
<dbReference type="GO" id="GO:0003723">
    <property type="term" value="F:RNA binding"/>
    <property type="evidence" value="ECO:0000318"/>
    <property type="project" value="GO_Central"/>
</dbReference>
<dbReference type="KEGG" id="tad:TRIADDRAFT_18215"/>
<dbReference type="PROSITE" id="PS00517">
    <property type="entry name" value="RNASE_3_1"/>
    <property type="match status" value="1"/>
</dbReference>
<feature type="domain" description="RNase III" evidence="14">
    <location>
        <begin position="814"/>
        <end position="974"/>
    </location>
</feature>
<dbReference type="OrthoDB" id="2392202at2759"/>
<dbReference type="GO" id="GO:0006309">
    <property type="term" value="P:apoptotic DNA fragmentation"/>
    <property type="evidence" value="ECO:0000318"/>
    <property type="project" value="GO_Central"/>
</dbReference>
<dbReference type="GeneID" id="6749968"/>
<feature type="domain" description="RNase III" evidence="14">
    <location>
        <begin position="627"/>
        <end position="767"/>
    </location>
</feature>
<dbReference type="PANTHER" id="PTHR14950:SF37">
    <property type="entry name" value="ENDORIBONUCLEASE DICER"/>
    <property type="match status" value="1"/>
</dbReference>
<keyword evidence="6" id="KW-0378">Hydrolase</keyword>
<dbReference type="InterPro" id="IPR027417">
    <property type="entry name" value="P-loop_NTPase"/>
</dbReference>
<keyword evidence="11" id="KW-0464">Manganese</keyword>
<protein>
    <submittedName>
        <fullName evidence="18">Uncharacterized protein</fullName>
    </submittedName>
</protein>
<dbReference type="InterPro" id="IPR001650">
    <property type="entry name" value="Helicase_C-like"/>
</dbReference>
<keyword evidence="4" id="KW-0677">Repeat</keyword>
<dbReference type="Gene3D" id="1.10.1520.10">
    <property type="entry name" value="Ribonuclease III domain"/>
    <property type="match status" value="2"/>
</dbReference>
<dbReference type="HOGENOM" id="CLU_000907_4_1_1"/>
<dbReference type="SUPFAM" id="SSF69065">
    <property type="entry name" value="RNase III domain-like"/>
    <property type="match status" value="2"/>
</dbReference>
<dbReference type="GO" id="GO:0003677">
    <property type="term" value="F:DNA binding"/>
    <property type="evidence" value="ECO:0007669"/>
    <property type="project" value="InterPro"/>
</dbReference>
<keyword evidence="13" id="KW-0694">RNA-binding</keyword>
<comment type="similarity">
    <text evidence="12 13">Belongs to the helicase family. Dicer subfamily.</text>
</comment>
<dbReference type="PROSITE" id="PS51194">
    <property type="entry name" value="HELICASE_CTER"/>
    <property type="match status" value="1"/>
</dbReference>
<dbReference type="AlphaFoldDB" id="B3RLL9"/>
<dbReference type="GO" id="GO:0005524">
    <property type="term" value="F:ATP binding"/>
    <property type="evidence" value="ECO:0007669"/>
    <property type="project" value="UniProtKB-KW"/>
</dbReference>
<evidence type="ECO:0000259" key="17">
    <source>
        <dbReference type="PROSITE" id="PS51327"/>
    </source>
</evidence>
<dbReference type="FunFam" id="3.40.50.300:FF:000628">
    <property type="entry name" value="Endoribonuclease Dicer"/>
    <property type="match status" value="1"/>
</dbReference>
<evidence type="ECO:0000313" key="19">
    <source>
        <dbReference type="Proteomes" id="UP000009022"/>
    </source>
</evidence>
<dbReference type="Gene3D" id="3.40.50.300">
    <property type="entry name" value="P-loop containing nucleotide triphosphate hydrolases"/>
    <property type="match status" value="2"/>
</dbReference>
<gene>
    <name evidence="18" type="ORF">TRIADDRAFT_18215</name>
</gene>
<dbReference type="STRING" id="10228.B3RLL9"/>
<dbReference type="CDD" id="cd18034">
    <property type="entry name" value="DEXHc_dicer"/>
    <property type="match status" value="1"/>
</dbReference>
<evidence type="ECO:0000256" key="4">
    <source>
        <dbReference type="ARBA" id="ARBA00022737"/>
    </source>
</evidence>
<evidence type="ECO:0000259" key="15">
    <source>
        <dbReference type="PROSITE" id="PS51192"/>
    </source>
</evidence>
<dbReference type="CTD" id="6749968"/>
<dbReference type="Gene3D" id="3.30.160.380">
    <property type="entry name" value="Dicer dimerisation domain"/>
    <property type="match status" value="1"/>
</dbReference>
<evidence type="ECO:0000256" key="6">
    <source>
        <dbReference type="ARBA" id="ARBA00022801"/>
    </source>
</evidence>
<evidence type="ECO:0000256" key="8">
    <source>
        <dbReference type="ARBA" id="ARBA00022840"/>
    </source>
</evidence>
<comment type="cofactor">
    <cofactor evidence="2">
        <name>Mg(2+)</name>
        <dbReference type="ChEBI" id="CHEBI:18420"/>
    </cofactor>
</comment>
<dbReference type="GO" id="GO:0005634">
    <property type="term" value="C:nucleus"/>
    <property type="evidence" value="ECO:0000318"/>
    <property type="project" value="GO_Central"/>
</dbReference>
<evidence type="ECO:0000259" key="16">
    <source>
        <dbReference type="PROSITE" id="PS51194"/>
    </source>
</evidence>
<dbReference type="SMART" id="SM00487">
    <property type="entry name" value="DEXDc"/>
    <property type="match status" value="1"/>
</dbReference>
<evidence type="ECO:0000256" key="13">
    <source>
        <dbReference type="PROSITE-ProRule" id="PRU00657"/>
    </source>
</evidence>
<dbReference type="Pfam" id="PF03368">
    <property type="entry name" value="Dicer_dimer"/>
    <property type="match status" value="1"/>
</dbReference>
<keyword evidence="7" id="KW-0347">Helicase</keyword>
<feature type="domain" description="Dicer dsRNA-binding fold" evidence="17">
    <location>
        <begin position="386"/>
        <end position="492"/>
    </location>
</feature>
<dbReference type="RefSeq" id="XP_002108754.1">
    <property type="nucleotide sequence ID" value="XM_002108718.1"/>
</dbReference>
<dbReference type="PROSITE" id="PS51192">
    <property type="entry name" value="HELICASE_ATP_BIND_1"/>
    <property type="match status" value="1"/>
</dbReference>
<evidence type="ECO:0000256" key="2">
    <source>
        <dbReference type="ARBA" id="ARBA00001946"/>
    </source>
</evidence>
<evidence type="ECO:0000256" key="9">
    <source>
        <dbReference type="ARBA" id="ARBA00022842"/>
    </source>
</evidence>
<dbReference type="GO" id="GO:0004525">
    <property type="term" value="F:ribonuclease III activity"/>
    <property type="evidence" value="ECO:0000318"/>
    <property type="project" value="GO_Central"/>
</dbReference>
<sequence length="1018" mass="115311">MDATSQDNVDDHKEELLKPRAYQSELLEAALRSNAIICLNTGSGKTFIAVMLIKKLQHEILPKPLDQGGKKTFFLVNTVPLARQQSDVLRKETPFKVGDYVGDDVDLWNKTKWVYELDSQQVLVMTADILAQILQHGYIKVSQINLLIFDECHHAVGNHTYVQIMRDYVYKEQKSKPRIFGMTASVFHGKCRIGQIENKIRSLEAILLSRVVTTSYRQDLANHSTKAEEMLIPYAINLLDNHRHKLNSRNFCAIIFTEKRCVAYALSSILDKVAEHDNAFSCIKSDFVVGHGTRVSSSLVATNMSHNQQTRAINKFRRQDVNILVATNVLEEGIDVPKCNLVVRFDEIKTFGSYLQAKGRARAQHAHYIILVEKDKIADARDQFSTWSYLERYLQDQCQCRAVGTEEDYLADDSLNLVPPYEVESTGAKVTMSNTTIQLPSSSPLPDSITGPLAITEKRAKASTALLVCQELHEIGQLDDNLVPVKYLQSESFSKNIPAVLNDCHPKEKQDLYLYALVMKALPPYKAVNIFDKVNFGIILSHKLPEVSMIYRNTQSETSSKITELIPELCKRYFLSASVWKVITCIPSFLWRMETLLLAHELKDVLFGSIPINGISISKNQTFTLKLLEALTLAEAEDDISLERLEFLGDSFLKFIIAANLFISHPKYHEGQLTNELTKIVRNDNLLKLGKSTPICEYIIGKPFNLLKNEGWIPPGYKLLSSKVKNLDEKVTSDLDGDKAVTHQKFSSKSIADVMKAILAAILLEFDERHAKYFISWLDKDIKFTINASAASLLPDDDNISSNEINKIYETNNLERLEKVIGYSFQNKLFMIRALTHSSYHHHDIAIESNQKLEFLGDTILQYIIARHFFNSHPDAKPAKLHDFQEAIVNNKCLAVIGIAIGVSKYVFQESPDLFRDIDQFAKIITCDYMIDDEMNYNDRTEALFENFTEEVKIPKPVSDVVEALIGAIYIDTGESIAEVTKALMPLLQPRISLVLRDIPISPIRQLYEKVPEGVSFV</sequence>
<dbReference type="GO" id="GO:0046872">
    <property type="term" value="F:metal ion binding"/>
    <property type="evidence" value="ECO:0007669"/>
    <property type="project" value="UniProtKB-KW"/>
</dbReference>
<evidence type="ECO:0000256" key="12">
    <source>
        <dbReference type="ARBA" id="ARBA00035116"/>
    </source>
</evidence>
<proteinExistence type="inferred from homology"/>
<evidence type="ECO:0000259" key="14">
    <source>
        <dbReference type="PROSITE" id="PS50142"/>
    </source>
</evidence>
<evidence type="ECO:0000256" key="5">
    <source>
        <dbReference type="ARBA" id="ARBA00022741"/>
    </source>
</evidence>
<dbReference type="Proteomes" id="UP000009022">
    <property type="component" value="Unassembled WGS sequence"/>
</dbReference>
<dbReference type="PhylomeDB" id="B3RLL9"/>
<dbReference type="SUPFAM" id="SSF52540">
    <property type="entry name" value="P-loop containing nucleoside triphosphate hydrolases"/>
    <property type="match status" value="1"/>
</dbReference>
<name>B3RLL9_TRIAD</name>
<dbReference type="InParanoid" id="B3RLL9"/>
<dbReference type="GO" id="GO:0030422">
    <property type="term" value="P:siRNA processing"/>
    <property type="evidence" value="ECO:0000318"/>
    <property type="project" value="GO_Central"/>
</dbReference>
<keyword evidence="8" id="KW-0067">ATP-binding</keyword>
<organism evidence="18 19">
    <name type="scientific">Trichoplax adhaerens</name>
    <name type="common">Trichoplax reptans</name>
    <dbReference type="NCBI Taxonomy" id="10228"/>
    <lineage>
        <taxon>Eukaryota</taxon>
        <taxon>Metazoa</taxon>
        <taxon>Placozoa</taxon>
        <taxon>Uniplacotomia</taxon>
        <taxon>Trichoplacea</taxon>
        <taxon>Trichoplacidae</taxon>
        <taxon>Trichoplax</taxon>
    </lineage>
</organism>
<dbReference type="PROSITE" id="PS50142">
    <property type="entry name" value="RNASE_3_2"/>
    <property type="match status" value="2"/>
</dbReference>
<keyword evidence="19" id="KW-1185">Reference proteome</keyword>
<dbReference type="SMART" id="SM00535">
    <property type="entry name" value="RIBOc"/>
    <property type="match status" value="2"/>
</dbReference>
<evidence type="ECO:0000256" key="1">
    <source>
        <dbReference type="ARBA" id="ARBA00001936"/>
    </source>
</evidence>
<dbReference type="GO" id="GO:0004386">
    <property type="term" value="F:helicase activity"/>
    <property type="evidence" value="ECO:0007669"/>
    <property type="project" value="UniProtKB-KW"/>
</dbReference>
<evidence type="ECO:0000256" key="11">
    <source>
        <dbReference type="ARBA" id="ARBA00023211"/>
    </source>
</evidence>
<dbReference type="Pfam" id="PF00636">
    <property type="entry name" value="Ribonuclease_3"/>
    <property type="match status" value="2"/>
</dbReference>
<dbReference type="PROSITE" id="PS51327">
    <property type="entry name" value="DICER_DSRBF"/>
    <property type="match status" value="1"/>
</dbReference>
<dbReference type="PANTHER" id="PTHR14950">
    <property type="entry name" value="DICER-RELATED"/>
    <property type="match status" value="1"/>
</dbReference>
<evidence type="ECO:0000256" key="10">
    <source>
        <dbReference type="ARBA" id="ARBA00023158"/>
    </source>
</evidence>
<feature type="domain" description="Helicase ATP-binding" evidence="15">
    <location>
        <begin position="26"/>
        <end position="204"/>
    </location>
</feature>
<dbReference type="InterPro" id="IPR000999">
    <property type="entry name" value="RNase_III_dom"/>
</dbReference>
<dbReference type="Pfam" id="PF00271">
    <property type="entry name" value="Helicase_C"/>
    <property type="match status" value="1"/>
</dbReference>
<dbReference type="eggNOG" id="KOG0701">
    <property type="taxonomic scope" value="Eukaryota"/>
</dbReference>
<dbReference type="GO" id="GO:0031054">
    <property type="term" value="P:pre-miRNA processing"/>
    <property type="evidence" value="ECO:0000318"/>
    <property type="project" value="GO_Central"/>
</dbReference>
<dbReference type="InterPro" id="IPR038248">
    <property type="entry name" value="Dicer_dimer_sf"/>
</dbReference>
<dbReference type="InterPro" id="IPR036389">
    <property type="entry name" value="RNase_III_sf"/>
</dbReference>
<dbReference type="CDD" id="cd00593">
    <property type="entry name" value="RIBOc"/>
    <property type="match status" value="2"/>
</dbReference>
<dbReference type="SMART" id="SM00490">
    <property type="entry name" value="HELICc"/>
    <property type="match status" value="1"/>
</dbReference>
<comment type="cofactor">
    <cofactor evidence="1">
        <name>Mn(2+)</name>
        <dbReference type="ChEBI" id="CHEBI:29035"/>
    </cofactor>
</comment>
<reference evidence="18 19" key="1">
    <citation type="journal article" date="2008" name="Nature">
        <title>The Trichoplax genome and the nature of placozoans.</title>
        <authorList>
            <person name="Srivastava M."/>
            <person name="Begovic E."/>
            <person name="Chapman J."/>
            <person name="Putnam N.H."/>
            <person name="Hellsten U."/>
            <person name="Kawashima T."/>
            <person name="Kuo A."/>
            <person name="Mitros T."/>
            <person name="Salamov A."/>
            <person name="Carpenter M.L."/>
            <person name="Signorovitch A.Y."/>
            <person name="Moreno M.A."/>
            <person name="Kamm K."/>
            <person name="Grimwood J."/>
            <person name="Schmutz J."/>
            <person name="Shapiro H."/>
            <person name="Grigoriev I.V."/>
            <person name="Buss L.W."/>
            <person name="Schierwater B."/>
            <person name="Dellaporta S.L."/>
            <person name="Rokhsar D.S."/>
        </authorList>
    </citation>
    <scope>NUCLEOTIDE SEQUENCE [LARGE SCALE GENOMIC DNA]</scope>
    <source>
        <strain evidence="18 19">Grell-BS-1999</strain>
    </source>
</reference>
<keyword evidence="9" id="KW-0460">Magnesium</keyword>
<keyword evidence="3" id="KW-0479">Metal-binding</keyword>
<dbReference type="GO" id="GO:0004530">
    <property type="term" value="F:deoxyribonuclease I activity"/>
    <property type="evidence" value="ECO:0000318"/>
    <property type="project" value="GO_Central"/>
</dbReference>
<keyword evidence="5" id="KW-0547">Nucleotide-binding</keyword>
<dbReference type="InterPro" id="IPR006935">
    <property type="entry name" value="Helicase/UvrB_N"/>
</dbReference>
<dbReference type="Pfam" id="PF04851">
    <property type="entry name" value="ResIII"/>
    <property type="match status" value="1"/>
</dbReference>
<evidence type="ECO:0000313" key="18">
    <source>
        <dbReference type="EMBL" id="EDV29552.1"/>
    </source>
</evidence>
<dbReference type="EMBL" id="DS985241">
    <property type="protein sequence ID" value="EDV29552.1"/>
    <property type="molecule type" value="Genomic_DNA"/>
</dbReference>
<evidence type="ECO:0000256" key="7">
    <source>
        <dbReference type="ARBA" id="ARBA00022806"/>
    </source>
</evidence>
<dbReference type="GO" id="GO:0005737">
    <property type="term" value="C:cytoplasm"/>
    <property type="evidence" value="ECO:0000318"/>
    <property type="project" value="GO_Central"/>
</dbReference>
<accession>B3RLL9</accession>
<dbReference type="InterPro" id="IPR005034">
    <property type="entry name" value="Dicer_dimerisation"/>
</dbReference>
<evidence type="ECO:0000256" key="3">
    <source>
        <dbReference type="ARBA" id="ARBA00022723"/>
    </source>
</evidence>
<feature type="domain" description="Helicase C-terminal" evidence="16">
    <location>
        <begin position="238"/>
        <end position="416"/>
    </location>
</feature>